<dbReference type="SUPFAM" id="SSF52266">
    <property type="entry name" value="SGNH hydrolase"/>
    <property type="match status" value="1"/>
</dbReference>
<dbReference type="PANTHER" id="PTHR30383">
    <property type="entry name" value="THIOESTERASE 1/PROTEASE 1/LYSOPHOSPHOLIPASE L1"/>
    <property type="match status" value="1"/>
</dbReference>
<dbReference type="RefSeq" id="WP_106002247.1">
    <property type="nucleotide sequence ID" value="NZ_CP027527.1"/>
</dbReference>
<protein>
    <submittedName>
        <fullName evidence="2">Lysophospholipase L1 and related esterases</fullName>
    </submittedName>
</protein>
<dbReference type="AlphaFoldDB" id="A4TUB8"/>
<dbReference type="GO" id="GO:0016788">
    <property type="term" value="F:hydrolase activity, acting on ester bonds"/>
    <property type="evidence" value="ECO:0007669"/>
    <property type="project" value="UniProtKB-ARBA"/>
</dbReference>
<organism evidence="2">
    <name type="scientific">Magnetospirillum gryphiswaldense</name>
    <dbReference type="NCBI Taxonomy" id="55518"/>
    <lineage>
        <taxon>Bacteria</taxon>
        <taxon>Pseudomonadati</taxon>
        <taxon>Pseudomonadota</taxon>
        <taxon>Alphaproteobacteria</taxon>
        <taxon>Rhodospirillales</taxon>
        <taxon>Rhodospirillaceae</taxon>
        <taxon>Magnetospirillum</taxon>
    </lineage>
</organism>
<dbReference type="EMBL" id="CU459003">
    <property type="protein sequence ID" value="CAM74225.1"/>
    <property type="molecule type" value="Genomic_DNA"/>
</dbReference>
<sequence length="343" mass="38028">MIKRILKVAAINLALLLVLAAAAELLFGTWFSKDPLDQLGLPRSTRTIVSAAPLYAGGGDFVYRRDQWGFRGDVDPAKVSILTIGGSTTNQLYLPEDQTWQQVLERQFRDAGRTDVVVANAGIDGQSTVGHLQALRDWFPHVPGLKPRFVLAYVGINDTQVSGTWVDTLRHHSFNRIVKQKSALFRLSRQITGMVVASRARLRHDRVDYTAAKWTETGAQPVPSGDSNVEQYRQRLKLMADEIHGMGAVPVFVTQTRGDFKKVGGKLMGMVTETGPNGVDQYNALTPYNAATREVCREHGLLCLDLARDLQFGDGDFYDYLHNSPQGAEKIGRWLYSKLAGLV</sequence>
<name>A4TUB8_9PROT</name>
<reference evidence="2" key="1">
    <citation type="journal article" date="2007" name="J. Bacteriol.">
        <title>Comparative genome analysis of four magnetotactic bacteria reveals a complex set of group-specific genes implicated in magnetosome biomineralization and function.</title>
        <authorList>
            <person name="Richter M."/>
            <person name="Kube M."/>
            <person name="Bazylinski D.A."/>
            <person name="Lombardot T."/>
            <person name="Gloeckner F.O."/>
            <person name="Reinhardt R."/>
            <person name="Schueler D."/>
        </authorList>
    </citation>
    <scope>NUCLEOTIDE SEQUENCE</scope>
    <source>
        <strain evidence="2">MSR-1</strain>
    </source>
</reference>
<dbReference type="Gene3D" id="3.40.50.1110">
    <property type="entry name" value="SGNH hydrolase"/>
    <property type="match status" value="1"/>
</dbReference>
<accession>A4TUB8</accession>
<dbReference type="InterPro" id="IPR013830">
    <property type="entry name" value="SGNH_hydro"/>
</dbReference>
<dbReference type="InterPro" id="IPR051532">
    <property type="entry name" value="Ester_Hydrolysis_Enzymes"/>
</dbReference>
<gene>
    <name evidence="2" type="ORF">MGR_1060</name>
</gene>
<feature type="domain" description="SGNH hydrolase-type esterase" evidence="1">
    <location>
        <begin position="84"/>
        <end position="329"/>
    </location>
</feature>
<dbReference type="Pfam" id="PF13472">
    <property type="entry name" value="Lipase_GDSL_2"/>
    <property type="match status" value="1"/>
</dbReference>
<evidence type="ECO:0000259" key="1">
    <source>
        <dbReference type="Pfam" id="PF13472"/>
    </source>
</evidence>
<evidence type="ECO:0000313" key="2">
    <source>
        <dbReference type="EMBL" id="CAM74225.1"/>
    </source>
</evidence>
<dbReference type="InterPro" id="IPR036514">
    <property type="entry name" value="SGNH_hydro_sf"/>
</dbReference>
<proteinExistence type="predicted"/>